<sequence length="373" mass="44388">MMLTGYYKNPELLKLYLIRKHKEAEKKHNFSLIEFYDNCNNTLEHFKQKFLSLYNERKKELYLIISLRKKENKFFNDIERDIETLNINGFGIPLAPITNHQFTGHLYHSDIEFIENTIKLIFVCIDENKDYSAQCNEGNFFYSGYENELYTGRQYFEKIYLSKGNLKFPINFPDLIPKYYDLALAEYLKNEKNIASLFFDAKLVTIEFLKSELKKIETLQNGIEDFIDKNKSGTFNAKREQLKYCKRYSLYLSEKFKDLEKTEFEKPQQKETKNLEHFIINIENKQSFIKDLKETFPTEKGKSIKAVIDLLVSDNIIIYGTKEFKQLYNQLRLVFDRNIGTYNSIQNVKEVDSIIIDVIQKKLNPLIIKYKTN</sequence>
<dbReference type="Proteomes" id="UP000092612">
    <property type="component" value="Unassembled WGS sequence"/>
</dbReference>
<gene>
    <name evidence="1" type="ORF">LPB301_01075</name>
</gene>
<name>A0A1B8U6T6_9FLAO</name>
<evidence type="ECO:0000313" key="2">
    <source>
        <dbReference type="Proteomes" id="UP000092612"/>
    </source>
</evidence>
<protein>
    <submittedName>
        <fullName evidence="1">Uncharacterized protein</fullName>
    </submittedName>
</protein>
<comment type="caution">
    <text evidence="1">The sequence shown here is derived from an EMBL/GenBank/DDBJ whole genome shotgun (WGS) entry which is preliminary data.</text>
</comment>
<dbReference type="AlphaFoldDB" id="A0A1B8U6T6"/>
<organism evidence="1 2">
    <name type="scientific">Polaribacter reichenbachii</name>
    <dbReference type="NCBI Taxonomy" id="996801"/>
    <lineage>
        <taxon>Bacteria</taxon>
        <taxon>Pseudomonadati</taxon>
        <taxon>Bacteroidota</taxon>
        <taxon>Flavobacteriia</taxon>
        <taxon>Flavobacteriales</taxon>
        <taxon>Flavobacteriaceae</taxon>
    </lineage>
</organism>
<proteinExistence type="predicted"/>
<dbReference type="EMBL" id="LSFL01000003">
    <property type="protein sequence ID" value="OBY67560.1"/>
    <property type="molecule type" value="Genomic_DNA"/>
</dbReference>
<dbReference type="STRING" id="996801.BW723_08415"/>
<reference evidence="2" key="1">
    <citation type="submission" date="2016-02" db="EMBL/GenBank/DDBJ databases">
        <title>Paenibacillus sp. LPB0068, isolated from Crassostrea gigas.</title>
        <authorList>
            <person name="Shin S.-K."/>
            <person name="Yi H."/>
        </authorList>
    </citation>
    <scope>NUCLEOTIDE SEQUENCE [LARGE SCALE GENOMIC DNA]</scope>
    <source>
        <strain evidence="2">KCTC 23969</strain>
    </source>
</reference>
<evidence type="ECO:0000313" key="1">
    <source>
        <dbReference type="EMBL" id="OBY67560.1"/>
    </source>
</evidence>
<keyword evidence="2" id="KW-1185">Reference proteome</keyword>
<accession>A0A1B8U6T6</accession>